<name>V9TL43_NPVLD</name>
<reference evidence="1" key="2">
    <citation type="submission" date="2015-04" db="EMBL/GenBank/DDBJ databases">
        <authorList>
            <person name="Harrison R.L."/>
            <person name="Keena M.A."/>
            <person name="Rowley D.L."/>
        </authorList>
    </citation>
    <scope>NUCLEOTIDE SEQUENCE</scope>
    <source>
        <strain evidence="1">2161</strain>
    </source>
</reference>
<reference evidence="1" key="1">
    <citation type="journal article" date="2014" name="J. Invertebr. Pathol.">
        <title>Classification, genetic variation and pathogenicity of Lymantria dispar nucleopolyhedrovirus isolates from Asia, Europe, and North America.</title>
        <authorList>
            <person name="Harrison R.L."/>
            <person name="Keena M.A."/>
            <person name="Rowley D.L."/>
        </authorList>
    </citation>
    <scope>NUCLEOTIDE SEQUENCE</scope>
    <source>
        <strain evidence="1">2161</strain>
    </source>
</reference>
<sequence>MAASVHIKGHDGMLYLFRNRPAHRRARLRPRRVRRMLLQTGEVSRVPSALPAASAGAPARTRVAAPARTRVAAPAARTRHARRFQILLCLLVHFHLRLSVLYDTIVIKGILLLKAYCY</sequence>
<accession>V9TL43</accession>
<evidence type="ECO:0000313" key="1">
    <source>
        <dbReference type="EMBL" id="AHC69636.1"/>
    </source>
</evidence>
<proteinExistence type="predicted"/>
<protein>
    <submittedName>
        <fullName evidence="1">ORF-135 protein</fullName>
    </submittedName>
</protein>
<dbReference type="EMBL" id="KF695050">
    <property type="protein sequence ID" value="AHC69636.1"/>
    <property type="molecule type" value="Genomic_DNA"/>
</dbReference>
<organism evidence="1">
    <name type="scientific">Lymantria dispar multicapsid nuclear polyhedrosis virus</name>
    <name type="common">LdMNPV</name>
    <dbReference type="NCBI Taxonomy" id="10449"/>
    <lineage>
        <taxon>Viruses</taxon>
        <taxon>Viruses incertae sedis</taxon>
        <taxon>Naldaviricetes</taxon>
        <taxon>Lefavirales</taxon>
        <taxon>Baculoviridae</taxon>
        <taxon>Alphabaculovirus</taxon>
        <taxon>Alphabaculovirus lydisparis</taxon>
    </lineage>
</organism>
<organismHost>
    <name type="scientific">Lepidoptera</name>
    <name type="common">moths &amp; butterflies</name>
    <dbReference type="NCBI Taxonomy" id="7088"/>
</organismHost>